<protein>
    <submittedName>
        <fullName evidence="2">Uncharacterized protein</fullName>
    </submittedName>
</protein>
<organism evidence="2 3">
    <name type="scientific">Caballeronia zhejiangensis</name>
    <dbReference type="NCBI Taxonomy" id="871203"/>
    <lineage>
        <taxon>Bacteria</taxon>
        <taxon>Pseudomonadati</taxon>
        <taxon>Pseudomonadota</taxon>
        <taxon>Betaproteobacteria</taxon>
        <taxon>Burkholderiales</taxon>
        <taxon>Burkholderiaceae</taxon>
        <taxon>Caballeronia</taxon>
    </lineage>
</organism>
<reference evidence="2 3" key="1">
    <citation type="submission" date="2014-03" db="EMBL/GenBank/DDBJ databases">
        <title>Draft Genome Sequences of Four Burkholderia Strains.</title>
        <authorList>
            <person name="Liu X.Y."/>
            <person name="Li C.X."/>
            <person name="Xu J.H."/>
        </authorList>
    </citation>
    <scope>NUCLEOTIDE SEQUENCE [LARGE SCALE GENOMIC DNA]</scope>
    <source>
        <strain evidence="2 3">OP-1</strain>
    </source>
</reference>
<evidence type="ECO:0000313" key="3">
    <source>
        <dbReference type="Proteomes" id="UP000027451"/>
    </source>
</evidence>
<dbReference type="EMBL" id="JFHD01000034">
    <property type="protein sequence ID" value="KDR26462.1"/>
    <property type="molecule type" value="Genomic_DNA"/>
</dbReference>
<sequence length="92" mass="9933">MDRFKTASSDECPLRENNSGSRGAEMFALEGTRANLSTRGVAVHTEARTSKTSGAFRLFGGSHARGARRMRTGTEDRMVTDISLRGAAKRVG</sequence>
<comment type="caution">
    <text evidence="2">The sequence shown here is derived from an EMBL/GenBank/DDBJ whole genome shotgun (WGS) entry which is preliminary data.</text>
</comment>
<name>A0A656QGX8_9BURK</name>
<dbReference type="Proteomes" id="UP000027451">
    <property type="component" value="Unassembled WGS sequence"/>
</dbReference>
<dbReference type="AlphaFoldDB" id="A0A656QGX8"/>
<accession>A0A656QGX8</accession>
<keyword evidence="3" id="KW-1185">Reference proteome</keyword>
<gene>
    <name evidence="2" type="ORF">BG60_22865</name>
</gene>
<proteinExistence type="predicted"/>
<feature type="region of interest" description="Disordered" evidence="1">
    <location>
        <begin position="1"/>
        <end position="23"/>
    </location>
</feature>
<evidence type="ECO:0000313" key="2">
    <source>
        <dbReference type="EMBL" id="KDR26462.1"/>
    </source>
</evidence>
<evidence type="ECO:0000256" key="1">
    <source>
        <dbReference type="SAM" id="MobiDB-lite"/>
    </source>
</evidence>